<protein>
    <submittedName>
        <fullName evidence="2">Uncharacterized protein</fullName>
    </submittedName>
</protein>
<comment type="caution">
    <text evidence="2">The sequence shown here is derived from an EMBL/GenBank/DDBJ whole genome shotgun (WGS) entry which is preliminary data.</text>
</comment>
<keyword evidence="3" id="KW-1185">Reference proteome</keyword>
<gene>
    <name evidence="2" type="ORF">PRZ48_002251</name>
</gene>
<dbReference type="Proteomes" id="UP001305779">
    <property type="component" value="Unassembled WGS sequence"/>
</dbReference>
<evidence type="ECO:0000313" key="2">
    <source>
        <dbReference type="EMBL" id="KAK4508512.1"/>
    </source>
</evidence>
<name>A0ABR0F3H9_ZASCE</name>
<organism evidence="2 3">
    <name type="scientific">Zasmidium cellare</name>
    <name type="common">Wine cellar mold</name>
    <name type="synonym">Racodium cellare</name>
    <dbReference type="NCBI Taxonomy" id="395010"/>
    <lineage>
        <taxon>Eukaryota</taxon>
        <taxon>Fungi</taxon>
        <taxon>Dikarya</taxon>
        <taxon>Ascomycota</taxon>
        <taxon>Pezizomycotina</taxon>
        <taxon>Dothideomycetes</taxon>
        <taxon>Dothideomycetidae</taxon>
        <taxon>Mycosphaerellales</taxon>
        <taxon>Mycosphaerellaceae</taxon>
        <taxon>Zasmidium</taxon>
    </lineage>
</organism>
<reference evidence="2 3" key="1">
    <citation type="journal article" date="2023" name="G3 (Bethesda)">
        <title>A chromosome-level genome assembly of Zasmidium syzygii isolated from banana leaves.</title>
        <authorList>
            <person name="van Westerhoven A.C."/>
            <person name="Mehrabi R."/>
            <person name="Talebi R."/>
            <person name="Steentjes M.B.F."/>
            <person name="Corcolon B."/>
            <person name="Chong P.A."/>
            <person name="Kema G.H.J."/>
            <person name="Seidl M.F."/>
        </authorList>
    </citation>
    <scope>NUCLEOTIDE SEQUENCE [LARGE SCALE GENOMIC DNA]</scope>
    <source>
        <strain evidence="2 3">P124</strain>
    </source>
</reference>
<evidence type="ECO:0000313" key="3">
    <source>
        <dbReference type="Proteomes" id="UP001305779"/>
    </source>
</evidence>
<feature type="signal peptide" evidence="1">
    <location>
        <begin position="1"/>
        <end position="29"/>
    </location>
</feature>
<evidence type="ECO:0000256" key="1">
    <source>
        <dbReference type="SAM" id="SignalP"/>
    </source>
</evidence>
<proteinExistence type="predicted"/>
<dbReference type="EMBL" id="JAXOVC010000001">
    <property type="protein sequence ID" value="KAK4508512.1"/>
    <property type="molecule type" value="Genomic_DNA"/>
</dbReference>
<feature type="chain" id="PRO_5046342905" evidence="1">
    <location>
        <begin position="30"/>
        <end position="323"/>
    </location>
</feature>
<keyword evidence="1" id="KW-0732">Signal</keyword>
<sequence length="323" mass="35496">MAGRTGLQPRRYLRLVVLALVCLALVAHAVQFNTSATALSARAAEHGSLSWGTSQGNGIVPQAEEPVIDQDGLPNFVENRTLTKRIPPLPFIDTPYKQAKKRGEKLLCALKKPSQAGAAVTSQWNRIEQLGEWGWVREVDERDDEKDYSHVVKAATGGTYTNIYYPHHGIILANDNYSPAHQASQNKGEKIPFKDSHGKPLPLPALKQWSTVNALTYASLPSPQPLRYVLRRNIRNPATVEIVSTVLKKGKWDDEGRAPVWPGRVVREGERGFEALVGSPNVGGVVWLLMEGGQAVGAREVRSVRVWRDVGGVYAPTMMVEVG</sequence>
<accession>A0ABR0F3H9</accession>